<dbReference type="Pfam" id="PF00392">
    <property type="entry name" value="GntR"/>
    <property type="match status" value="1"/>
</dbReference>
<dbReference type="GO" id="GO:0003677">
    <property type="term" value="F:DNA binding"/>
    <property type="evidence" value="ECO:0007669"/>
    <property type="project" value="UniProtKB-UniRule"/>
</dbReference>
<dbReference type="Pfam" id="PF02909">
    <property type="entry name" value="TetR_C_1"/>
    <property type="match status" value="1"/>
</dbReference>
<reference evidence="7 8" key="1">
    <citation type="submission" date="2019-03" db="EMBL/GenBank/DDBJ databases">
        <title>Genomic Encyclopedia of Type Strains, Phase IV (KMG-IV): sequencing the most valuable type-strain genomes for metagenomic binning, comparative biology and taxonomic classification.</title>
        <authorList>
            <person name="Goeker M."/>
        </authorList>
    </citation>
    <scope>NUCLEOTIDE SEQUENCE [LARGE SCALE GENOMIC DNA]</scope>
    <source>
        <strain evidence="7 8">DSM 45361</strain>
    </source>
</reference>
<accession>A0A4R6SPD3</accession>
<dbReference type="InterPro" id="IPR001647">
    <property type="entry name" value="HTH_TetR"/>
</dbReference>
<feature type="DNA-binding region" description="H-T-H motif" evidence="4">
    <location>
        <begin position="103"/>
        <end position="122"/>
    </location>
</feature>
<proteinExistence type="predicted"/>
<dbReference type="SUPFAM" id="SSF48498">
    <property type="entry name" value="Tetracyclin repressor-like, C-terminal domain"/>
    <property type="match status" value="1"/>
</dbReference>
<dbReference type="RefSeq" id="WP_133848552.1">
    <property type="nucleotide sequence ID" value="NZ_SNXZ01000001.1"/>
</dbReference>
<comment type="caution">
    <text evidence="7">The sequence shown here is derived from an EMBL/GenBank/DDBJ whole genome shotgun (WGS) entry which is preliminary data.</text>
</comment>
<dbReference type="InterPro" id="IPR000524">
    <property type="entry name" value="Tscrpt_reg_HTH_GntR"/>
</dbReference>
<dbReference type="SMART" id="SM00345">
    <property type="entry name" value="HTH_GNTR"/>
    <property type="match status" value="1"/>
</dbReference>
<dbReference type="InterPro" id="IPR050679">
    <property type="entry name" value="Bact_HTH_transcr_reg"/>
</dbReference>
<organism evidence="7 8">
    <name type="scientific">Labedaea rhizosphaerae</name>
    <dbReference type="NCBI Taxonomy" id="598644"/>
    <lineage>
        <taxon>Bacteria</taxon>
        <taxon>Bacillati</taxon>
        <taxon>Actinomycetota</taxon>
        <taxon>Actinomycetes</taxon>
        <taxon>Pseudonocardiales</taxon>
        <taxon>Pseudonocardiaceae</taxon>
        <taxon>Labedaea</taxon>
    </lineage>
</organism>
<dbReference type="Gene3D" id="1.10.10.10">
    <property type="entry name" value="Winged helix-like DNA-binding domain superfamily/Winged helix DNA-binding domain"/>
    <property type="match status" value="1"/>
</dbReference>
<feature type="domain" description="HTH tetR-type" evidence="6">
    <location>
        <begin position="80"/>
        <end position="140"/>
    </location>
</feature>
<dbReference type="SUPFAM" id="SSF46689">
    <property type="entry name" value="Homeodomain-like"/>
    <property type="match status" value="1"/>
</dbReference>
<evidence type="ECO:0000256" key="4">
    <source>
        <dbReference type="PROSITE-ProRule" id="PRU00335"/>
    </source>
</evidence>
<dbReference type="GO" id="GO:0045892">
    <property type="term" value="P:negative regulation of DNA-templated transcription"/>
    <property type="evidence" value="ECO:0007669"/>
    <property type="project" value="InterPro"/>
</dbReference>
<keyword evidence="2 4" id="KW-0238">DNA-binding</keyword>
<evidence type="ECO:0000259" key="6">
    <source>
        <dbReference type="PROSITE" id="PS50977"/>
    </source>
</evidence>
<gene>
    <name evidence="7" type="ORF">EV186_1011852</name>
</gene>
<dbReference type="AlphaFoldDB" id="A0A4R6SPD3"/>
<evidence type="ECO:0000313" key="7">
    <source>
        <dbReference type="EMBL" id="TDQ05874.1"/>
    </source>
</evidence>
<keyword evidence="8" id="KW-1185">Reference proteome</keyword>
<dbReference type="InterPro" id="IPR009057">
    <property type="entry name" value="Homeodomain-like_sf"/>
</dbReference>
<dbReference type="SUPFAM" id="SSF46785">
    <property type="entry name" value="Winged helix' DNA-binding domain"/>
    <property type="match status" value="1"/>
</dbReference>
<protein>
    <submittedName>
        <fullName evidence="7">TetR family transcriptional regulator</fullName>
    </submittedName>
</protein>
<feature type="domain" description="HTH gntR-type" evidence="5">
    <location>
        <begin position="1"/>
        <end position="69"/>
    </location>
</feature>
<dbReference type="PANTHER" id="PTHR44846:SF17">
    <property type="entry name" value="GNTR-FAMILY TRANSCRIPTIONAL REGULATOR"/>
    <property type="match status" value="1"/>
</dbReference>
<evidence type="ECO:0000259" key="5">
    <source>
        <dbReference type="PROSITE" id="PS50949"/>
    </source>
</evidence>
<dbReference type="InterPro" id="IPR036390">
    <property type="entry name" value="WH_DNA-bd_sf"/>
</dbReference>
<keyword evidence="1" id="KW-0805">Transcription regulation</keyword>
<dbReference type="InterPro" id="IPR004111">
    <property type="entry name" value="Repressor_TetR_C"/>
</dbReference>
<dbReference type="GO" id="GO:0003700">
    <property type="term" value="F:DNA-binding transcription factor activity"/>
    <property type="evidence" value="ECO:0007669"/>
    <property type="project" value="InterPro"/>
</dbReference>
<name>A0A4R6SPD3_LABRH</name>
<evidence type="ECO:0000256" key="3">
    <source>
        <dbReference type="ARBA" id="ARBA00023163"/>
    </source>
</evidence>
<dbReference type="InterPro" id="IPR036388">
    <property type="entry name" value="WH-like_DNA-bd_sf"/>
</dbReference>
<evidence type="ECO:0000256" key="2">
    <source>
        <dbReference type="ARBA" id="ARBA00023125"/>
    </source>
</evidence>
<dbReference type="InterPro" id="IPR036271">
    <property type="entry name" value="Tet_transcr_reg_TetR-rel_C_sf"/>
</dbReference>
<evidence type="ECO:0000313" key="8">
    <source>
        <dbReference type="Proteomes" id="UP000295444"/>
    </source>
</evidence>
<evidence type="ECO:0000256" key="1">
    <source>
        <dbReference type="ARBA" id="ARBA00023015"/>
    </source>
</evidence>
<dbReference type="OrthoDB" id="2570341at2"/>
<dbReference type="Gene3D" id="1.10.357.10">
    <property type="entry name" value="Tetracycline Repressor, domain 2"/>
    <property type="match status" value="1"/>
</dbReference>
<dbReference type="Proteomes" id="UP000295444">
    <property type="component" value="Unassembled WGS sequence"/>
</dbReference>
<dbReference type="Gene3D" id="1.10.10.60">
    <property type="entry name" value="Homeodomain-like"/>
    <property type="match status" value="1"/>
</dbReference>
<keyword evidence="3" id="KW-0804">Transcription</keyword>
<sequence length="313" mass="34208">MQASVKIATELRRRISAGELSPGDRVPSTRQIVADWGVAMATASKALAILRQEGLVEARPGVGTVVAGHQRASAQGGPADLTAERIVRTAILIADLEGLGAVSMRRVATELGVATMSLYRHVASRETLTELMADTVIGDHPLPARPRGDWRAQLETVMRLQWAVYRRHPWLAQTISMARPQFLPNLVTHAEWSLRALAPFNLPTDVMLHTHITAFSFVRATALSNESELEARRDTGLTGDEWMELQHDAGEAIRTTGRYPVLAALIDGDDFELDFDELFEFGMRALLDGIAVSVRSAASPSGTRKSPPPPRPR</sequence>
<dbReference type="EMBL" id="SNXZ01000001">
    <property type="protein sequence ID" value="TDQ05874.1"/>
    <property type="molecule type" value="Genomic_DNA"/>
</dbReference>
<dbReference type="PROSITE" id="PS50977">
    <property type="entry name" value="HTH_TETR_2"/>
    <property type="match status" value="1"/>
</dbReference>
<dbReference type="PROSITE" id="PS50949">
    <property type="entry name" value="HTH_GNTR"/>
    <property type="match status" value="1"/>
</dbReference>
<dbReference type="CDD" id="cd07377">
    <property type="entry name" value="WHTH_GntR"/>
    <property type="match status" value="1"/>
</dbReference>
<dbReference type="PANTHER" id="PTHR44846">
    <property type="entry name" value="MANNOSYL-D-GLYCERATE TRANSPORT/METABOLISM SYSTEM REPRESSOR MNGR-RELATED"/>
    <property type="match status" value="1"/>
</dbReference>